<feature type="signal peptide" evidence="3">
    <location>
        <begin position="1"/>
        <end position="26"/>
    </location>
</feature>
<dbReference type="Proteomes" id="UP000559027">
    <property type="component" value="Unassembled WGS sequence"/>
</dbReference>
<evidence type="ECO:0000256" key="1">
    <source>
        <dbReference type="ARBA" id="ARBA00007677"/>
    </source>
</evidence>
<gene>
    <name evidence="4" type="ORF">D9756_000002</name>
</gene>
<name>A0A8H5GF90_9AGAR</name>
<reference evidence="4 5" key="1">
    <citation type="journal article" date="2020" name="ISME J.">
        <title>Uncovering the hidden diversity of litter-decomposition mechanisms in mushroom-forming fungi.</title>
        <authorList>
            <person name="Floudas D."/>
            <person name="Bentzer J."/>
            <person name="Ahren D."/>
            <person name="Johansson T."/>
            <person name="Persson P."/>
            <person name="Tunlid A."/>
        </authorList>
    </citation>
    <scope>NUCLEOTIDE SEQUENCE [LARGE SCALE GENOMIC DNA]</scope>
    <source>
        <strain evidence="4 5">CBS 146.42</strain>
    </source>
</reference>
<proteinExistence type="inferred from homology"/>
<dbReference type="AlphaFoldDB" id="A0A8H5GF90"/>
<accession>A0A8H5GF90</accession>
<dbReference type="OrthoDB" id="439943at2759"/>
<comment type="similarity">
    <text evidence="1">Belongs to the glycosyltransferase 15 family.</text>
</comment>
<dbReference type="GO" id="GO:0000026">
    <property type="term" value="F:alpha-1,2-mannosyltransferase activity"/>
    <property type="evidence" value="ECO:0007669"/>
    <property type="project" value="TreeGrafter"/>
</dbReference>
<sequence length="225" mass="26389">MTLSRYYLLLPIFLLSFYFFPQYRRPAVVSVPLPHRANATFYMLARNSDLEGALATIVQVEKRINRNLGYPYVLLNDVPFENQFMDAIRASTTSKVEFGLIPPEQWNQPEWIDEIKAAAERQKMAAAGVKYGDSISYRNMCRFNAGSRSPQFFFQHPLMLKYRWYWRLEPNVKYHCNVDFDPFLFMQENNKTYSFTIATYEDPSTIPSLWSTVRGMFGNHSALRL</sequence>
<evidence type="ECO:0000313" key="5">
    <source>
        <dbReference type="Proteomes" id="UP000559027"/>
    </source>
</evidence>
<dbReference type="SUPFAM" id="SSF53448">
    <property type="entry name" value="Nucleotide-diphospho-sugar transferases"/>
    <property type="match status" value="1"/>
</dbReference>
<comment type="caution">
    <text evidence="4">The sequence shown here is derived from an EMBL/GenBank/DDBJ whole genome shotgun (WGS) entry which is preliminary data.</text>
</comment>
<dbReference type="PANTHER" id="PTHR31121:SF6">
    <property type="entry name" value="ALPHA-1,2 MANNOSYLTRANSFERASE KTR1"/>
    <property type="match status" value="1"/>
</dbReference>
<evidence type="ECO:0000313" key="4">
    <source>
        <dbReference type="EMBL" id="KAF5363913.1"/>
    </source>
</evidence>
<protein>
    <submittedName>
        <fullName evidence="4">Uncharacterized protein</fullName>
    </submittedName>
</protein>
<evidence type="ECO:0000256" key="2">
    <source>
        <dbReference type="ARBA" id="ARBA00022679"/>
    </source>
</evidence>
<dbReference type="GO" id="GO:0016020">
    <property type="term" value="C:membrane"/>
    <property type="evidence" value="ECO:0007669"/>
    <property type="project" value="InterPro"/>
</dbReference>
<feature type="chain" id="PRO_5034609479" evidence="3">
    <location>
        <begin position="27"/>
        <end position="225"/>
    </location>
</feature>
<organism evidence="4 5">
    <name type="scientific">Leucocoprinus leucothites</name>
    <dbReference type="NCBI Taxonomy" id="201217"/>
    <lineage>
        <taxon>Eukaryota</taxon>
        <taxon>Fungi</taxon>
        <taxon>Dikarya</taxon>
        <taxon>Basidiomycota</taxon>
        <taxon>Agaricomycotina</taxon>
        <taxon>Agaricomycetes</taxon>
        <taxon>Agaricomycetidae</taxon>
        <taxon>Agaricales</taxon>
        <taxon>Agaricineae</taxon>
        <taxon>Agaricaceae</taxon>
        <taxon>Leucocoprinus</taxon>
    </lineage>
</organism>
<dbReference type="EMBL" id="JAACJO010000001">
    <property type="protein sequence ID" value="KAF5363913.1"/>
    <property type="molecule type" value="Genomic_DNA"/>
</dbReference>
<evidence type="ECO:0000256" key="3">
    <source>
        <dbReference type="SAM" id="SignalP"/>
    </source>
</evidence>
<keyword evidence="5" id="KW-1185">Reference proteome</keyword>
<keyword evidence="2" id="KW-0808">Transferase</keyword>
<dbReference type="InterPro" id="IPR029044">
    <property type="entry name" value="Nucleotide-diphossugar_trans"/>
</dbReference>
<dbReference type="Pfam" id="PF01793">
    <property type="entry name" value="Glyco_transf_15"/>
    <property type="match status" value="1"/>
</dbReference>
<keyword evidence="3" id="KW-0732">Signal</keyword>
<dbReference type="Gene3D" id="3.90.550.10">
    <property type="entry name" value="Spore Coat Polysaccharide Biosynthesis Protein SpsA, Chain A"/>
    <property type="match status" value="1"/>
</dbReference>
<dbReference type="InterPro" id="IPR002685">
    <property type="entry name" value="Glyco_trans_15"/>
</dbReference>
<dbReference type="PANTHER" id="PTHR31121">
    <property type="entry name" value="ALPHA-1,2 MANNOSYLTRANSFERASE KTR1"/>
    <property type="match status" value="1"/>
</dbReference>
<dbReference type="GO" id="GO:0000032">
    <property type="term" value="P:cell wall mannoprotein biosynthetic process"/>
    <property type="evidence" value="ECO:0007669"/>
    <property type="project" value="TreeGrafter"/>
</dbReference>
<dbReference type="GO" id="GO:0005794">
    <property type="term" value="C:Golgi apparatus"/>
    <property type="evidence" value="ECO:0007669"/>
    <property type="project" value="TreeGrafter"/>
</dbReference>
<dbReference type="GO" id="GO:0006487">
    <property type="term" value="P:protein N-linked glycosylation"/>
    <property type="evidence" value="ECO:0007669"/>
    <property type="project" value="TreeGrafter"/>
</dbReference>